<dbReference type="GO" id="GO:0047429">
    <property type="term" value="F:nucleoside triphosphate diphosphatase activity"/>
    <property type="evidence" value="ECO:0007669"/>
    <property type="project" value="TreeGrafter"/>
</dbReference>
<dbReference type="GO" id="GO:0046052">
    <property type="term" value="P:UTP catabolic process"/>
    <property type="evidence" value="ECO:0007669"/>
    <property type="project" value="TreeGrafter"/>
</dbReference>
<dbReference type="Pfam" id="PF03819">
    <property type="entry name" value="MazG"/>
    <property type="match status" value="1"/>
</dbReference>
<evidence type="ECO:0000313" key="3">
    <source>
        <dbReference type="Proteomes" id="UP001139336"/>
    </source>
</evidence>
<dbReference type="EMBL" id="JAKGSI010000003">
    <property type="protein sequence ID" value="MCF4006825.1"/>
    <property type="molecule type" value="Genomic_DNA"/>
</dbReference>
<protein>
    <submittedName>
        <fullName evidence="2">Nucleoside triphosphate hydrolase</fullName>
    </submittedName>
</protein>
<dbReference type="PANTHER" id="PTHR30522">
    <property type="entry name" value="NUCLEOSIDE TRIPHOSPHATE PYROPHOSPHOHYDROLASE"/>
    <property type="match status" value="1"/>
</dbReference>
<reference evidence="2" key="1">
    <citation type="submission" date="2022-01" db="EMBL/GenBank/DDBJ databases">
        <title>Corynebacterium sp. nov isolated from isolated from the feces of the greater white-fronted geese (Anser albifrons) at Poyang Lake, PR China.</title>
        <authorList>
            <person name="Liu Q."/>
        </authorList>
    </citation>
    <scope>NUCLEOTIDE SEQUENCE</scope>
    <source>
        <strain evidence="2">JCM 32435</strain>
    </source>
</reference>
<gene>
    <name evidence="2" type="ORF">L1O03_06475</name>
</gene>
<proteinExistence type="predicted"/>
<evidence type="ECO:0000313" key="2">
    <source>
        <dbReference type="EMBL" id="MCF4006825.1"/>
    </source>
</evidence>
<dbReference type="AlphaFoldDB" id="A0A9X1QTN5"/>
<dbReference type="GO" id="GO:0046081">
    <property type="term" value="P:dUTP catabolic process"/>
    <property type="evidence" value="ECO:0007669"/>
    <property type="project" value="TreeGrafter"/>
</dbReference>
<accession>A0A9X1QTN5</accession>
<dbReference type="InterPro" id="IPR048015">
    <property type="entry name" value="NTP-PPase_MazG-like_N"/>
</dbReference>
<dbReference type="GO" id="GO:0046047">
    <property type="term" value="P:TTP catabolic process"/>
    <property type="evidence" value="ECO:0007669"/>
    <property type="project" value="TreeGrafter"/>
</dbReference>
<evidence type="ECO:0000259" key="1">
    <source>
        <dbReference type="Pfam" id="PF03819"/>
    </source>
</evidence>
<dbReference type="SUPFAM" id="SSF101386">
    <property type="entry name" value="all-alpha NTP pyrophosphatases"/>
    <property type="match status" value="1"/>
</dbReference>
<sequence length="204" mass="23116">MTVLLLDPRWPTQIPMDGVVALRAPITYTGEVPISVRWHVSDLAGAEELGTGTLVSTNREDPEVLERVERGERVIEAPSREDPLEEARRVMSRALDLGEWEARQTHESLLPYLREETEEFCEAVSAGASSEELRKELGDLFLQVLFHAEIADRRGEFDLGDVARSFVEKMRVRSPYLFDGTVIPVSEEEQERLWAEGKNSEKGH</sequence>
<feature type="domain" description="NTP pyrophosphohydrolase MazG-like" evidence="1">
    <location>
        <begin position="104"/>
        <end position="178"/>
    </location>
</feature>
<dbReference type="InterPro" id="IPR011551">
    <property type="entry name" value="NTP_PyrPHydrolase_MazG"/>
</dbReference>
<dbReference type="GO" id="GO:0046076">
    <property type="term" value="P:dTTP catabolic process"/>
    <property type="evidence" value="ECO:0007669"/>
    <property type="project" value="TreeGrafter"/>
</dbReference>
<dbReference type="InterPro" id="IPR004518">
    <property type="entry name" value="MazG-like_dom"/>
</dbReference>
<comment type="caution">
    <text evidence="2">The sequence shown here is derived from an EMBL/GenBank/DDBJ whole genome shotgun (WGS) entry which is preliminary data.</text>
</comment>
<dbReference type="GO" id="GO:0006203">
    <property type="term" value="P:dGTP catabolic process"/>
    <property type="evidence" value="ECO:0007669"/>
    <property type="project" value="TreeGrafter"/>
</dbReference>
<keyword evidence="2" id="KW-0378">Hydrolase</keyword>
<dbReference type="GO" id="GO:0046061">
    <property type="term" value="P:dATP catabolic process"/>
    <property type="evidence" value="ECO:0007669"/>
    <property type="project" value="TreeGrafter"/>
</dbReference>
<dbReference type="CDD" id="cd11528">
    <property type="entry name" value="NTP-PPase_MazG_Nterm"/>
    <property type="match status" value="1"/>
</dbReference>
<keyword evidence="3" id="KW-1185">Reference proteome</keyword>
<dbReference type="RefSeq" id="WP_236118633.1">
    <property type="nucleotide sequence ID" value="NZ_JAKGSI010000003.1"/>
</dbReference>
<dbReference type="PANTHER" id="PTHR30522:SF0">
    <property type="entry name" value="NUCLEOSIDE TRIPHOSPHATE PYROPHOSPHOHYDROLASE"/>
    <property type="match status" value="1"/>
</dbReference>
<dbReference type="Gene3D" id="1.10.287.1080">
    <property type="entry name" value="MazG-like"/>
    <property type="match status" value="1"/>
</dbReference>
<name>A0A9X1QTN5_9CORY</name>
<dbReference type="Proteomes" id="UP001139336">
    <property type="component" value="Unassembled WGS sequence"/>
</dbReference>
<organism evidence="2 3">
    <name type="scientific">Corynebacterium uropygiale</name>
    <dbReference type="NCBI Taxonomy" id="1775911"/>
    <lineage>
        <taxon>Bacteria</taxon>
        <taxon>Bacillati</taxon>
        <taxon>Actinomycetota</taxon>
        <taxon>Actinomycetes</taxon>
        <taxon>Mycobacteriales</taxon>
        <taxon>Corynebacteriaceae</taxon>
        <taxon>Corynebacterium</taxon>
    </lineage>
</organism>